<dbReference type="SUPFAM" id="SSF56281">
    <property type="entry name" value="Metallo-hydrolase/oxidoreductase"/>
    <property type="match status" value="1"/>
</dbReference>
<dbReference type="InterPro" id="IPR050114">
    <property type="entry name" value="UPF0173_UPF0282_UlaG_hydrolase"/>
</dbReference>
<dbReference type="Proteomes" id="UP000290365">
    <property type="component" value="Chromosome"/>
</dbReference>
<dbReference type="KEGG" id="kbs:EPA93_23610"/>
<dbReference type="InterPro" id="IPR001279">
    <property type="entry name" value="Metallo-B-lactamas"/>
</dbReference>
<dbReference type="Gene3D" id="3.60.15.10">
    <property type="entry name" value="Ribonuclease Z/Hydroxyacylglutathione hydrolase-like"/>
    <property type="match status" value="1"/>
</dbReference>
<dbReference type="AlphaFoldDB" id="A0A4P6K6K7"/>
<gene>
    <name evidence="3" type="ORF">EPA93_23610</name>
</gene>
<evidence type="ECO:0000313" key="4">
    <source>
        <dbReference type="Proteomes" id="UP000290365"/>
    </source>
</evidence>
<dbReference type="EMBL" id="CP035758">
    <property type="protein sequence ID" value="QBD83570.1"/>
    <property type="molecule type" value="Genomic_DNA"/>
</dbReference>
<dbReference type="OrthoDB" id="9805728at2"/>
<evidence type="ECO:0000313" key="3">
    <source>
        <dbReference type="EMBL" id="QBD83570.1"/>
    </source>
</evidence>
<dbReference type="Pfam" id="PF12706">
    <property type="entry name" value="Lactamase_B_2"/>
    <property type="match status" value="1"/>
</dbReference>
<reference evidence="3 4" key="1">
    <citation type="submission" date="2019-01" db="EMBL/GenBank/DDBJ databases">
        <title>Ktedonosporobacter rubrisoli SCAWS-G2.</title>
        <authorList>
            <person name="Huang Y."/>
            <person name="Yan B."/>
        </authorList>
    </citation>
    <scope>NUCLEOTIDE SEQUENCE [LARGE SCALE GENOMIC DNA]</scope>
    <source>
        <strain evidence="3 4">SCAWS-G2</strain>
    </source>
</reference>
<dbReference type="PANTHER" id="PTHR43546">
    <property type="entry name" value="UPF0173 METAL-DEPENDENT HYDROLASE MJ1163-RELATED"/>
    <property type="match status" value="1"/>
</dbReference>
<dbReference type="GO" id="GO:0016787">
    <property type="term" value="F:hydrolase activity"/>
    <property type="evidence" value="ECO:0007669"/>
    <property type="project" value="UniProtKB-KW"/>
</dbReference>
<sequence>MSQATPYPVRITHIGGPTALIEIGSLRFLTDPTFGQAGPQSIVSPTFGAYTLEKKAAPSVQASELGEVHAVLLSHDQHIDNLDLEGRAYLPQAGTVLTTPVGAQRLGGNAQGVPTWETVTLAGADKLRVRVTSTPTRHGPVELAEMMGDVTGWVLEWEGQQRGALYISGDTVLFEELQEIPRRFKIGTALLHLGAAANRRVLGTDSNLTFTAREGALFAKELPAATIIPIHYEGWSHLSEGRAEIESAFTEAGLEKQLRFLPFGQPVLIEA</sequence>
<organism evidence="3 4">
    <name type="scientific">Ktedonosporobacter rubrisoli</name>
    <dbReference type="NCBI Taxonomy" id="2509675"/>
    <lineage>
        <taxon>Bacteria</taxon>
        <taxon>Bacillati</taxon>
        <taxon>Chloroflexota</taxon>
        <taxon>Ktedonobacteria</taxon>
        <taxon>Ktedonobacterales</taxon>
        <taxon>Ktedonosporobacteraceae</taxon>
        <taxon>Ktedonosporobacter</taxon>
    </lineage>
</organism>
<dbReference type="InterPro" id="IPR036866">
    <property type="entry name" value="RibonucZ/Hydroxyglut_hydro"/>
</dbReference>
<keyword evidence="4" id="KW-1185">Reference proteome</keyword>
<accession>A0A4P6K6K7</accession>
<evidence type="ECO:0000259" key="2">
    <source>
        <dbReference type="Pfam" id="PF12706"/>
    </source>
</evidence>
<feature type="domain" description="Metallo-beta-lactamase" evidence="2">
    <location>
        <begin position="27"/>
        <end position="232"/>
    </location>
</feature>
<keyword evidence="1 3" id="KW-0378">Hydrolase</keyword>
<evidence type="ECO:0000256" key="1">
    <source>
        <dbReference type="ARBA" id="ARBA00022801"/>
    </source>
</evidence>
<name>A0A4P6K6K7_KTERU</name>
<protein>
    <submittedName>
        <fullName evidence="3">MBL fold metallo-hydrolase</fullName>
    </submittedName>
</protein>
<dbReference type="PANTHER" id="PTHR43546:SF9">
    <property type="entry name" value="L-ASCORBATE-6-PHOSPHATE LACTONASE ULAG-RELATED"/>
    <property type="match status" value="1"/>
</dbReference>
<proteinExistence type="predicted"/>